<evidence type="ECO:0000256" key="5">
    <source>
        <dbReference type="ARBA" id="ARBA00022737"/>
    </source>
</evidence>
<dbReference type="Pfam" id="PF00400">
    <property type="entry name" value="WD40"/>
    <property type="match status" value="2"/>
</dbReference>
<reference evidence="8 9" key="1">
    <citation type="submission" date="2017-10" db="EMBL/GenBank/DDBJ databases">
        <title>Development of genomic resources for the powdery mildew, Erysiphe pulchra.</title>
        <authorList>
            <person name="Wadl P.A."/>
            <person name="Mack B.M."/>
            <person name="Moore G."/>
            <person name="Beltz S.B."/>
        </authorList>
    </citation>
    <scope>NUCLEOTIDE SEQUENCE [LARGE SCALE GENOMIC DNA]</scope>
    <source>
        <strain evidence="8">Cflorida</strain>
    </source>
</reference>
<evidence type="ECO:0000256" key="1">
    <source>
        <dbReference type="ARBA" id="ARBA00004496"/>
    </source>
</evidence>
<dbReference type="PROSITE" id="PS50294">
    <property type="entry name" value="WD_REPEATS_REGION"/>
    <property type="match status" value="2"/>
</dbReference>
<dbReference type="Gene3D" id="2.130.10.10">
    <property type="entry name" value="YVTN repeat-like/Quinoprotein amine dehydrogenase"/>
    <property type="match status" value="4"/>
</dbReference>
<feature type="repeat" description="WD" evidence="7">
    <location>
        <begin position="199"/>
        <end position="240"/>
    </location>
</feature>
<dbReference type="InterPro" id="IPR019775">
    <property type="entry name" value="WD40_repeat_CS"/>
</dbReference>
<comment type="similarity">
    <text evidence="6">Belongs to the WD repeat WDR6 family.</text>
</comment>
<evidence type="ECO:0000256" key="7">
    <source>
        <dbReference type="PROSITE-ProRule" id="PRU00221"/>
    </source>
</evidence>
<dbReference type="InterPro" id="IPR015943">
    <property type="entry name" value="WD40/YVTN_repeat-like_dom_sf"/>
</dbReference>
<sequence length="1177" mass="132202">MAIQHDYILNPITALQFYQRDAHTTILLAGEGPYLKAYNVSTCKLVSQCLIFHSQAIHGIFVQDLLKDKNSLCVIIWGGSQLILLSKTQIDQLLDKNVNTIIDSASNISDWILDVSISPFNQRVCAIVTAHNTLIKAELNEKNEVGFEYLFSPLNTSLYCAHLIWDSPFAILVASGTVFGEIIAWKCCLDNKISYFSKFKGHEGSIFGVDISPTITHSNGHVGRLLASCSDDRTIRVWDLAAAVKNNFPVELPIREDNTGFDRWDLKASSGSVEGQIAMVMGHASRIWRVKFFTNKLDDIEKGLINLISFGEDATAQQWVLKVISHEHAYSNSEINSSLDSKHDSIAYDLIHYKTFAYHSGKHIWSFASSQFDQCYRLSTGGADGKISVYDINLPQSLHEKFKKKAVTDNIFAIDNSAYSLNLYNLQEKLYYSSLQKDANQLERKISSPSLRDSFNRYAFISDFEFLVTTTSGRVIRGSIGDLPSWTELYLPQSISLDLRSYTVIEGFPKTGIAYLAGANGKIYAYSHNKDIEKVGDVEGKVADMFKILDEMNQFYALLVTTLHCRLATIYYIDRLSYSFLETYKVTLPKKFVVTSVGVVNNLLIFGSRSGLLAIYEPRQLQVPLDICEIMRENDGDAITAVTPLKTVKQENGAQYFVSTCRNGTYSIFSIVSYTTKNNTTVQIQLFHRGVPPLGPMIENAWFNGQDLLLYGFKGKCFIVWNETKQCEILNVDCGGAHRSFAYLSLKEEEGGGYFIYTKASKLYLSCHKHSSHQVLKQGAHGREIKTCAVSQDHKLIATGAEDTVIRIWKYEVGNEEDKRFDCLAVAKKHTTGIQKLQWAGSQYLFSSGGNEEFFVWATNFIPNYGIGLVCEACCPYKSEERDLRIISFDVTTLSDSYTNTKLLVSLGYSDSTITTYIYSRKSGFTLVASGRYTSSCITQIRHVNVSQREFSIITAATDGVLATWNAIIFGMQDSEYIPDEFKLLSVNKLHQNTVKSLDIYFTKEQMIVLTGGDDNALGISVYNTYELERKPSSSFILDSAHAAAITGLAICHDHMSETCLSERDREKEKEKSHHRLRIVTSSTDQQIKIWILDILFSNTTTTTSTSPTSSACHIINDKKQKMENNVTLKLENNLFTSVADVSDVIFFLTKNEADLSLNHKILVVGIGMEVWNIINY</sequence>
<evidence type="ECO:0000313" key="8">
    <source>
        <dbReference type="EMBL" id="POS87775.1"/>
    </source>
</evidence>
<dbReference type="GO" id="GO:0030488">
    <property type="term" value="P:tRNA methylation"/>
    <property type="evidence" value="ECO:0007669"/>
    <property type="project" value="TreeGrafter"/>
</dbReference>
<keyword evidence="3 7" id="KW-0853">WD repeat</keyword>
<dbReference type="STRING" id="225359.A0A2S4Q0F7"/>
<dbReference type="SUPFAM" id="SSF50978">
    <property type="entry name" value="WD40 repeat-like"/>
    <property type="match status" value="3"/>
</dbReference>
<evidence type="ECO:0000313" key="9">
    <source>
        <dbReference type="Proteomes" id="UP000237438"/>
    </source>
</evidence>
<dbReference type="OrthoDB" id="5594999at2759"/>
<comment type="subcellular location">
    <subcellularLocation>
        <location evidence="1">Cytoplasm</location>
    </subcellularLocation>
</comment>
<evidence type="ECO:0000256" key="6">
    <source>
        <dbReference type="ARBA" id="ARBA00038255"/>
    </source>
</evidence>
<keyword evidence="2" id="KW-0963">Cytoplasm</keyword>
<name>A0A2S4Q0F7_9PEZI</name>
<keyword evidence="9" id="KW-1185">Reference proteome</keyword>
<dbReference type="PANTHER" id="PTHR14344:SF3">
    <property type="entry name" value="WD REPEAT-CONTAINING PROTEIN 6"/>
    <property type="match status" value="1"/>
</dbReference>
<proteinExistence type="inferred from homology"/>
<dbReference type="GO" id="GO:0005737">
    <property type="term" value="C:cytoplasm"/>
    <property type="evidence" value="ECO:0007669"/>
    <property type="project" value="UniProtKB-SubCell"/>
</dbReference>
<keyword evidence="4" id="KW-0819">tRNA processing</keyword>
<dbReference type="PROSITE" id="PS00678">
    <property type="entry name" value="WD_REPEATS_1"/>
    <property type="match status" value="1"/>
</dbReference>
<dbReference type="SMART" id="SM00320">
    <property type="entry name" value="WD40"/>
    <property type="match status" value="7"/>
</dbReference>
<evidence type="ECO:0008006" key="10">
    <source>
        <dbReference type="Google" id="ProtNLM"/>
    </source>
</evidence>
<dbReference type="AlphaFoldDB" id="A0A2S4Q0F7"/>
<dbReference type="PROSITE" id="PS50082">
    <property type="entry name" value="WD_REPEATS_2"/>
    <property type="match status" value="2"/>
</dbReference>
<dbReference type="PANTHER" id="PTHR14344">
    <property type="entry name" value="WD REPEAT PROTEIN"/>
    <property type="match status" value="1"/>
</dbReference>
<dbReference type="InterPro" id="IPR001680">
    <property type="entry name" value="WD40_rpt"/>
</dbReference>
<dbReference type="InterPro" id="IPR036322">
    <property type="entry name" value="WD40_repeat_dom_sf"/>
</dbReference>
<comment type="caution">
    <text evidence="8">The sequence shown here is derived from an EMBL/GenBank/DDBJ whole genome shotgun (WGS) entry which is preliminary data.</text>
</comment>
<keyword evidence="5" id="KW-0677">Repeat</keyword>
<dbReference type="InterPro" id="IPR051973">
    <property type="entry name" value="tRNA_Anticodon_Mtase-Reg"/>
</dbReference>
<dbReference type="EMBL" id="PEDP01000071">
    <property type="protein sequence ID" value="POS87775.1"/>
    <property type="molecule type" value="Genomic_DNA"/>
</dbReference>
<evidence type="ECO:0000256" key="2">
    <source>
        <dbReference type="ARBA" id="ARBA00022490"/>
    </source>
</evidence>
<feature type="repeat" description="WD" evidence="7">
    <location>
        <begin position="778"/>
        <end position="819"/>
    </location>
</feature>
<accession>A0A2S4Q0F7</accession>
<organism evidence="8 9">
    <name type="scientific">Erysiphe pulchra</name>
    <dbReference type="NCBI Taxonomy" id="225359"/>
    <lineage>
        <taxon>Eukaryota</taxon>
        <taxon>Fungi</taxon>
        <taxon>Dikarya</taxon>
        <taxon>Ascomycota</taxon>
        <taxon>Pezizomycotina</taxon>
        <taxon>Leotiomycetes</taxon>
        <taxon>Erysiphales</taxon>
        <taxon>Erysiphaceae</taxon>
        <taxon>Erysiphe</taxon>
    </lineage>
</organism>
<dbReference type="Proteomes" id="UP000237438">
    <property type="component" value="Unassembled WGS sequence"/>
</dbReference>
<evidence type="ECO:0000256" key="4">
    <source>
        <dbReference type="ARBA" id="ARBA00022694"/>
    </source>
</evidence>
<protein>
    <recommendedName>
        <fullName evidence="10">WD40 repeat-like protein</fullName>
    </recommendedName>
</protein>
<evidence type="ECO:0000256" key="3">
    <source>
        <dbReference type="ARBA" id="ARBA00022574"/>
    </source>
</evidence>
<gene>
    <name evidence="8" type="ORF">EPUL_000374</name>
</gene>